<dbReference type="SUPFAM" id="SSF56112">
    <property type="entry name" value="Protein kinase-like (PK-like)"/>
    <property type="match status" value="1"/>
</dbReference>
<protein>
    <submittedName>
        <fullName evidence="4">Ubiquinone biosynthesis protein</fullName>
    </submittedName>
</protein>
<keyword evidence="2" id="KW-1133">Transmembrane helix</keyword>
<dbReference type="RefSeq" id="WP_184308593.1">
    <property type="nucleotide sequence ID" value="NZ_JACHEN010000004.1"/>
</dbReference>
<dbReference type="InterPro" id="IPR004147">
    <property type="entry name" value="ABC1_dom"/>
</dbReference>
<dbReference type="PANTHER" id="PTHR10566:SF113">
    <property type="entry name" value="PROTEIN ACTIVITY OF BC1 COMPLEX KINASE 7, CHLOROPLASTIC"/>
    <property type="match status" value="1"/>
</dbReference>
<keyword evidence="2" id="KW-0812">Transmembrane</keyword>
<feature type="domain" description="ABC1 atypical kinase-like" evidence="3">
    <location>
        <begin position="97"/>
        <end position="340"/>
    </location>
</feature>
<evidence type="ECO:0000313" key="4">
    <source>
        <dbReference type="EMBL" id="MBB6214838.1"/>
    </source>
</evidence>
<comment type="caution">
    <text evidence="4">The sequence shown here is derived from an EMBL/GenBank/DDBJ whole genome shotgun (WGS) entry which is preliminary data.</text>
</comment>
<dbReference type="InterPro" id="IPR050154">
    <property type="entry name" value="UbiB_kinase"/>
</dbReference>
<keyword evidence="4" id="KW-0830">Ubiquinone</keyword>
<proteinExistence type="inferred from homology"/>
<organism evidence="4 5">
    <name type="scientific">Anaerosolibacter carboniphilus</name>
    <dbReference type="NCBI Taxonomy" id="1417629"/>
    <lineage>
        <taxon>Bacteria</taxon>
        <taxon>Bacillati</taxon>
        <taxon>Bacillota</taxon>
        <taxon>Clostridia</taxon>
        <taxon>Peptostreptococcales</taxon>
        <taxon>Thermotaleaceae</taxon>
        <taxon>Anaerosolibacter</taxon>
    </lineage>
</organism>
<dbReference type="Proteomes" id="UP000579281">
    <property type="component" value="Unassembled WGS sequence"/>
</dbReference>
<evidence type="ECO:0000256" key="2">
    <source>
        <dbReference type="SAM" id="Phobius"/>
    </source>
</evidence>
<reference evidence="4 5" key="1">
    <citation type="submission" date="2020-08" db="EMBL/GenBank/DDBJ databases">
        <title>Genomic Encyclopedia of Type Strains, Phase IV (KMG-IV): sequencing the most valuable type-strain genomes for metagenomic binning, comparative biology and taxonomic classification.</title>
        <authorList>
            <person name="Goeker M."/>
        </authorList>
    </citation>
    <scope>NUCLEOTIDE SEQUENCE [LARGE SCALE GENOMIC DNA]</scope>
    <source>
        <strain evidence="4 5">DSM 103526</strain>
    </source>
</reference>
<dbReference type="Pfam" id="PF03109">
    <property type="entry name" value="ABC1"/>
    <property type="match status" value="1"/>
</dbReference>
<dbReference type="InterPro" id="IPR011009">
    <property type="entry name" value="Kinase-like_dom_sf"/>
</dbReference>
<dbReference type="EMBL" id="JACHEN010000004">
    <property type="protein sequence ID" value="MBB6214838.1"/>
    <property type="molecule type" value="Genomic_DNA"/>
</dbReference>
<comment type="similarity">
    <text evidence="1">Belongs to the protein kinase superfamily. ADCK protein kinase family.</text>
</comment>
<feature type="transmembrane region" description="Helical" evidence="2">
    <location>
        <begin position="528"/>
        <end position="553"/>
    </location>
</feature>
<sequence length="562" mass="64837">MTLRKIGNGYKNIRRYKEIGEILIKYGFDYIAIKLFPKGPIQSWIQKKSNMESFLPVEKRIRMALEELGPTFIKLGQILSTRPDLLSEEMINELSMLQDCAPAFPIHTVEKIFLEETGVKIQNAFLEFQENPVAAASIGQVHQARLRNGTKVVVKIQRPNIKQIIQRDMSILCHLATLFDEYFKDEMPVHAKEIVEEYSHSIIRELDYSLEARNTERFRENFKNQTEVCVPLIFWEYTTKRILVLEEIEGIKAIDVIQIRQRGWDTAKIGDIIARSFMKQVFLYGLFHGDPHPGNIFVLAHNKVAFIDMGITSYLDKKTMAFITNLFIAGAKKNVDKIINLLIEIEAVSQETEMRRLKEDISFVLNYYYNTPLKNLKMSEAVSELMRIAYDNRIKLPSQFTILGKAIITLEGCVKRLNPDFSLSDVTSQFMKEITTHKLNPKRLANELLDYSEDVFFTLKDLPLLLKSLMKRIDKNEMRFTIEQPAMQSISRELDRFGVRISVSIMISSILIASAMGLKHGDLEKMSYIGRIAAIGYIISGLLGIVFIILIIYKNSRRSRRK</sequence>
<evidence type="ECO:0000259" key="3">
    <source>
        <dbReference type="Pfam" id="PF03109"/>
    </source>
</evidence>
<feature type="transmembrane region" description="Helical" evidence="2">
    <location>
        <begin position="497"/>
        <end position="516"/>
    </location>
</feature>
<accession>A0A841KRR2</accession>
<keyword evidence="5" id="KW-1185">Reference proteome</keyword>
<gene>
    <name evidence="4" type="ORF">HNQ80_000923</name>
</gene>
<evidence type="ECO:0000313" key="5">
    <source>
        <dbReference type="Proteomes" id="UP000579281"/>
    </source>
</evidence>
<dbReference type="AlphaFoldDB" id="A0A841KRR2"/>
<name>A0A841KRR2_9FIRM</name>
<dbReference type="CDD" id="cd05121">
    <property type="entry name" value="ABC1_ADCK3-like"/>
    <property type="match status" value="1"/>
</dbReference>
<evidence type="ECO:0000256" key="1">
    <source>
        <dbReference type="ARBA" id="ARBA00009670"/>
    </source>
</evidence>
<dbReference type="PANTHER" id="PTHR10566">
    <property type="entry name" value="CHAPERONE-ACTIVITY OF BC1 COMPLEX CABC1 -RELATED"/>
    <property type="match status" value="1"/>
</dbReference>
<keyword evidence="2" id="KW-0472">Membrane</keyword>